<keyword evidence="14 19" id="KW-1133">Transmembrane helix</keyword>
<feature type="region of interest" description="Disordered" evidence="18">
    <location>
        <begin position="1"/>
        <end position="30"/>
    </location>
</feature>
<dbReference type="InterPro" id="IPR023214">
    <property type="entry name" value="HAD_sf"/>
</dbReference>
<keyword evidence="7" id="KW-0997">Cell inner membrane</keyword>
<dbReference type="InterPro" id="IPR023299">
    <property type="entry name" value="ATPase_P-typ_cyto_dom_N"/>
</dbReference>
<feature type="transmembrane region" description="Helical" evidence="19">
    <location>
        <begin position="805"/>
        <end position="824"/>
    </location>
</feature>
<keyword evidence="12" id="KW-0460">Magnesium</keyword>
<dbReference type="CDD" id="cd02077">
    <property type="entry name" value="P-type_ATPase_Mg"/>
    <property type="match status" value="1"/>
</dbReference>
<dbReference type="SFLD" id="SFLDS00003">
    <property type="entry name" value="Haloacid_Dehalogenase"/>
    <property type="match status" value="1"/>
</dbReference>
<comment type="catalytic activity">
    <reaction evidence="17">
        <text>Mg(2+)(out) + ATP + H2O = Mg(2+)(in) + ADP + phosphate + H(+)</text>
        <dbReference type="Rhea" id="RHEA:10260"/>
        <dbReference type="ChEBI" id="CHEBI:15377"/>
        <dbReference type="ChEBI" id="CHEBI:15378"/>
        <dbReference type="ChEBI" id="CHEBI:18420"/>
        <dbReference type="ChEBI" id="CHEBI:30616"/>
        <dbReference type="ChEBI" id="CHEBI:43474"/>
        <dbReference type="ChEBI" id="CHEBI:456216"/>
        <dbReference type="EC" id="7.2.2.14"/>
    </reaction>
</comment>
<gene>
    <name evidence="21" type="primary">mgtA</name>
    <name evidence="21" type="ORF">GM668_21310</name>
</gene>
<accession>A0A6L6Q5D6</accession>
<feature type="transmembrane region" description="Helical" evidence="19">
    <location>
        <begin position="230"/>
        <end position="248"/>
    </location>
</feature>
<evidence type="ECO:0000256" key="16">
    <source>
        <dbReference type="ARBA" id="ARBA00029806"/>
    </source>
</evidence>
<dbReference type="PROSITE" id="PS00154">
    <property type="entry name" value="ATPASE_E1_E2"/>
    <property type="match status" value="1"/>
</dbReference>
<dbReference type="Proteomes" id="UP000484015">
    <property type="component" value="Unassembled WGS sequence"/>
</dbReference>
<keyword evidence="9 19" id="KW-0812">Transmembrane</keyword>
<feature type="transmembrane region" description="Helical" evidence="19">
    <location>
        <begin position="709"/>
        <end position="730"/>
    </location>
</feature>
<evidence type="ECO:0000313" key="22">
    <source>
        <dbReference type="Proteomes" id="UP000484015"/>
    </source>
</evidence>
<dbReference type="InterPro" id="IPR001757">
    <property type="entry name" value="P_typ_ATPase"/>
</dbReference>
<dbReference type="GO" id="GO:0005886">
    <property type="term" value="C:plasma membrane"/>
    <property type="evidence" value="ECO:0007669"/>
    <property type="project" value="UniProtKB-SubCell"/>
</dbReference>
<dbReference type="SFLD" id="SFLDG00002">
    <property type="entry name" value="C1.7:_P-type_atpase_like"/>
    <property type="match status" value="1"/>
</dbReference>
<evidence type="ECO:0000256" key="12">
    <source>
        <dbReference type="ARBA" id="ARBA00022842"/>
    </source>
</evidence>
<evidence type="ECO:0000256" key="11">
    <source>
        <dbReference type="ARBA" id="ARBA00022840"/>
    </source>
</evidence>
<evidence type="ECO:0000256" key="14">
    <source>
        <dbReference type="ARBA" id="ARBA00022989"/>
    </source>
</evidence>
<dbReference type="Gene3D" id="3.40.1110.10">
    <property type="entry name" value="Calcium-transporting ATPase, cytoplasmic domain N"/>
    <property type="match status" value="1"/>
</dbReference>
<dbReference type="InterPro" id="IPR036412">
    <property type="entry name" value="HAD-like_sf"/>
</dbReference>
<dbReference type="GO" id="GO:0016887">
    <property type="term" value="F:ATP hydrolysis activity"/>
    <property type="evidence" value="ECO:0007669"/>
    <property type="project" value="InterPro"/>
</dbReference>
<evidence type="ECO:0000256" key="10">
    <source>
        <dbReference type="ARBA" id="ARBA00022741"/>
    </source>
</evidence>
<dbReference type="EC" id="7.2.2.14" evidence="4"/>
<dbReference type="InterPro" id="IPR008250">
    <property type="entry name" value="ATPase_P-typ_transduc_dom_A_sf"/>
</dbReference>
<dbReference type="OrthoDB" id="9814270at2"/>
<dbReference type="Pfam" id="PF13246">
    <property type="entry name" value="Cation_ATPase"/>
    <property type="match status" value="1"/>
</dbReference>
<feature type="transmembrane region" description="Helical" evidence="19">
    <location>
        <begin position="260"/>
        <end position="284"/>
    </location>
</feature>
<dbReference type="PANTHER" id="PTHR42861">
    <property type="entry name" value="CALCIUM-TRANSPORTING ATPASE"/>
    <property type="match status" value="1"/>
</dbReference>
<dbReference type="Pfam" id="PF00690">
    <property type="entry name" value="Cation_ATPase_N"/>
    <property type="match status" value="1"/>
</dbReference>
<feature type="transmembrane region" description="Helical" evidence="19">
    <location>
        <begin position="773"/>
        <end position="793"/>
    </location>
</feature>
<dbReference type="InterPro" id="IPR004014">
    <property type="entry name" value="ATPase_P-typ_cation-transptr_N"/>
</dbReference>
<evidence type="ECO:0000313" key="21">
    <source>
        <dbReference type="EMBL" id="MTW04614.1"/>
    </source>
</evidence>
<dbReference type="AlphaFoldDB" id="A0A6L6Q5D6"/>
<dbReference type="SUPFAM" id="SSF81653">
    <property type="entry name" value="Calcium ATPase, transduction domain A"/>
    <property type="match status" value="1"/>
</dbReference>
<evidence type="ECO:0000256" key="8">
    <source>
        <dbReference type="ARBA" id="ARBA00022553"/>
    </source>
</evidence>
<keyword evidence="22" id="KW-1185">Reference proteome</keyword>
<protein>
    <recommendedName>
        <fullName evidence="5">Magnesium-transporting ATPase, P-type 1</fullName>
        <ecNumber evidence="4">7.2.2.14</ecNumber>
    </recommendedName>
    <alternativeName>
        <fullName evidence="16">Mg(2+) transport ATPase, P-type 1</fullName>
    </alternativeName>
</protein>
<keyword evidence="10" id="KW-0547">Nucleotide-binding</keyword>
<dbReference type="GO" id="GO:0015444">
    <property type="term" value="F:P-type magnesium transporter activity"/>
    <property type="evidence" value="ECO:0007669"/>
    <property type="project" value="UniProtKB-EC"/>
</dbReference>
<evidence type="ECO:0000256" key="15">
    <source>
        <dbReference type="ARBA" id="ARBA00023136"/>
    </source>
</evidence>
<dbReference type="EMBL" id="WNLA01000016">
    <property type="protein sequence ID" value="MTW04614.1"/>
    <property type="molecule type" value="Genomic_DNA"/>
</dbReference>
<reference evidence="21 22" key="1">
    <citation type="submission" date="2019-11" db="EMBL/GenBank/DDBJ databases">
        <title>Type strains purchased from KCTC, JCM and DSMZ.</title>
        <authorList>
            <person name="Lu H."/>
        </authorList>
    </citation>
    <scope>NUCLEOTIDE SEQUENCE [LARGE SCALE GENOMIC DNA]</scope>
    <source>
        <strain evidence="21 22">KCTC 42409</strain>
    </source>
</reference>
<dbReference type="GO" id="GO:0005524">
    <property type="term" value="F:ATP binding"/>
    <property type="evidence" value="ECO:0007669"/>
    <property type="project" value="UniProtKB-KW"/>
</dbReference>
<dbReference type="InterPro" id="IPR018303">
    <property type="entry name" value="ATPase_P-typ_P_site"/>
</dbReference>
<dbReference type="PRINTS" id="PR01836">
    <property type="entry name" value="MGATPASE"/>
</dbReference>
<dbReference type="Pfam" id="PF00689">
    <property type="entry name" value="Cation_ATPase_C"/>
    <property type="match status" value="1"/>
</dbReference>
<dbReference type="InterPro" id="IPR006068">
    <property type="entry name" value="ATPase_P-typ_cation-transptr_C"/>
</dbReference>
<organism evidence="21 22">
    <name type="scientific">Pseudoduganella ginsengisoli</name>
    <dbReference type="NCBI Taxonomy" id="1462440"/>
    <lineage>
        <taxon>Bacteria</taxon>
        <taxon>Pseudomonadati</taxon>
        <taxon>Pseudomonadota</taxon>
        <taxon>Betaproteobacteria</taxon>
        <taxon>Burkholderiales</taxon>
        <taxon>Oxalobacteraceae</taxon>
        <taxon>Telluria group</taxon>
        <taxon>Pseudoduganella</taxon>
    </lineage>
</organism>
<comment type="similarity">
    <text evidence="3">Belongs to the cation transport ATPase (P-type) (TC 3.A.3) family. Type IIIB subfamily.</text>
</comment>
<dbReference type="SMART" id="SM00831">
    <property type="entry name" value="Cation_ATPase_N"/>
    <property type="match status" value="1"/>
</dbReference>
<evidence type="ECO:0000256" key="7">
    <source>
        <dbReference type="ARBA" id="ARBA00022519"/>
    </source>
</evidence>
<evidence type="ECO:0000256" key="5">
    <source>
        <dbReference type="ARBA" id="ARBA00013555"/>
    </source>
</evidence>
<dbReference type="InterPro" id="IPR059000">
    <property type="entry name" value="ATPase_P-type_domA"/>
</dbReference>
<comment type="caution">
    <text evidence="21">The sequence shown here is derived from an EMBL/GenBank/DDBJ whole genome shotgun (WGS) entry which is preliminary data.</text>
</comment>
<evidence type="ECO:0000256" key="18">
    <source>
        <dbReference type="SAM" id="MobiDB-lite"/>
    </source>
</evidence>
<comment type="subcellular location">
    <subcellularLocation>
        <location evidence="2">Cell inner membrane</location>
        <topology evidence="2">Multi-pass membrane protein</topology>
    </subcellularLocation>
</comment>
<dbReference type="Gene3D" id="3.40.50.1000">
    <property type="entry name" value="HAD superfamily/HAD-like"/>
    <property type="match status" value="1"/>
</dbReference>
<feature type="transmembrane region" description="Helical" evidence="19">
    <location>
        <begin position="64"/>
        <end position="82"/>
    </location>
</feature>
<dbReference type="InterPro" id="IPR006415">
    <property type="entry name" value="P-type_ATPase_IIIB"/>
</dbReference>
<keyword evidence="13" id="KW-1278">Translocase</keyword>
<dbReference type="NCBIfam" id="TIGR01524">
    <property type="entry name" value="ATPase-IIIB_Mg"/>
    <property type="match status" value="1"/>
</dbReference>
<dbReference type="Pfam" id="PF00122">
    <property type="entry name" value="E1-E2_ATPase"/>
    <property type="match status" value="1"/>
</dbReference>
<dbReference type="SUPFAM" id="SSF56784">
    <property type="entry name" value="HAD-like"/>
    <property type="match status" value="1"/>
</dbReference>
<dbReference type="InterPro" id="IPR023298">
    <property type="entry name" value="ATPase_P-typ_TM_dom_sf"/>
</dbReference>
<evidence type="ECO:0000256" key="6">
    <source>
        <dbReference type="ARBA" id="ARBA00022475"/>
    </source>
</evidence>
<evidence type="ECO:0000256" key="2">
    <source>
        <dbReference type="ARBA" id="ARBA00004429"/>
    </source>
</evidence>
<keyword evidence="15 19" id="KW-0472">Membrane</keyword>
<evidence type="ECO:0000256" key="19">
    <source>
        <dbReference type="SAM" id="Phobius"/>
    </source>
</evidence>
<keyword evidence="11" id="KW-0067">ATP-binding</keyword>
<evidence type="ECO:0000256" key="17">
    <source>
        <dbReference type="ARBA" id="ARBA00047295"/>
    </source>
</evidence>
<dbReference type="SUPFAM" id="SSF81665">
    <property type="entry name" value="Calcium ATPase, transmembrane domain M"/>
    <property type="match status" value="1"/>
</dbReference>
<dbReference type="InterPro" id="IPR044492">
    <property type="entry name" value="P_typ_ATPase_HD_dom"/>
</dbReference>
<evidence type="ECO:0000256" key="4">
    <source>
        <dbReference type="ARBA" id="ARBA00012786"/>
    </source>
</evidence>
<dbReference type="Gene3D" id="1.20.1110.10">
    <property type="entry name" value="Calcium-transporting ATPase, transmembrane domain"/>
    <property type="match status" value="1"/>
</dbReference>
<dbReference type="Gene3D" id="2.70.150.10">
    <property type="entry name" value="Calcium-transporting ATPase, cytoplasmic transduction domain A"/>
    <property type="match status" value="1"/>
</dbReference>
<evidence type="ECO:0000256" key="1">
    <source>
        <dbReference type="ARBA" id="ARBA00003954"/>
    </source>
</evidence>
<evidence type="ECO:0000256" key="9">
    <source>
        <dbReference type="ARBA" id="ARBA00022692"/>
    </source>
</evidence>
<name>A0A6L6Q5D6_9BURK</name>
<feature type="domain" description="Cation-transporting P-type ATPase N-terminal" evidence="20">
    <location>
        <begin position="1"/>
        <end position="62"/>
    </location>
</feature>
<proteinExistence type="inferred from homology"/>
<keyword evidence="8" id="KW-0597">Phosphoprotein</keyword>
<comment type="function">
    <text evidence="1">Mediates magnesium influx to the cytosol.</text>
</comment>
<sequence length="832" mass="89220">MLDSTEKGLTAPEAARRRKQAGASVPASGTHASPARQLVRAFLRPLPLVLLGLAIMNFLTAQPWGGAMIAVLVVLSTVLSFIQEYRAGQAAARLLAMVHTRTRVLRREADGTRTASIPMSHLAQGDIILLSAGDAVPADVRILQCRDLFIDQSALTGEAMPVEKSAAPCAQLPPARYDLPNIAFMGTSVASGTATAVVIATARDTDFGRMAQSAAAQRELTSFDRGLQRYIALMLRVMVLLMALVFLINGMAKGDWMQALQFAAAVAVGLTPELLPVVFTVNLAKGAVAMAQRKCIVKRLNAIQNTGAMDVLCTDKTGTLTQNRVVVARHVDIDGKDSAQVAQYAYLNSHFQTGLQNLLDRAVQEYIEGHHLAPPLDYRKIDELPFDFQRRRMSVILERPDGTRLLICKGAVEEVAANCTQGNRDGATEALHPHHAAELVRVAASLNQEGFRVIAVAVRELPAQAAAFSDADEHGMLLAGYIAFLDPPKSTALEALQALHGQGIAVKVLTGDNEAVTRHVAHHVGLRDSLLLSGPEIAAMDAATLQQRAVQTTLFVKLTPQQKADVIRALQGAGHVVGYLGDGINDAGALKAADVGISVDTAADIARESADIILLRKSLMAVSEGVREGRQVFVNITKYLRMSASASFGNMVSVLGASILLPFLPMAPLQILLNNLLYDVSQTALASDRVDASALAGPRRWDMSDIGHAMLLLGGVSSLFDYLTYAWLWFGLHATGAQFQTGWFVESLLSQTLAVHVIRTARLPFVQSRASPALLATTMLVCLCGVWLPGSPLAPLFGLQTMPAAYWPGLCAILAGYLLCVEWAKRRLPGPH</sequence>
<dbReference type="NCBIfam" id="TIGR01494">
    <property type="entry name" value="ATPase_P-type"/>
    <property type="match status" value="2"/>
</dbReference>
<dbReference type="SFLD" id="SFLDF00027">
    <property type="entry name" value="p-type_atpase"/>
    <property type="match status" value="1"/>
</dbReference>
<keyword evidence="6" id="KW-1003">Cell membrane</keyword>
<evidence type="ECO:0000256" key="3">
    <source>
        <dbReference type="ARBA" id="ARBA00008746"/>
    </source>
</evidence>
<evidence type="ECO:0000256" key="13">
    <source>
        <dbReference type="ARBA" id="ARBA00022967"/>
    </source>
</evidence>
<evidence type="ECO:0000259" key="20">
    <source>
        <dbReference type="SMART" id="SM00831"/>
    </source>
</evidence>